<sequence length="643" mass="72519">MVWTRQWLTLYRQRVGHASKILSQVLQDGCRIFVGSAAAEPQHLVRAMLEVLPHYHDVEIFQALSMGALPEEWSELSKHARLRTFFLGPKSRKAANSGLADYIPLYFSQVPKLFREETALGRDVSLVQVSPPDDHGFCSLGIGVDIAKIAVEHSHVVIGQVNPRMPRTLGDSFVHVSRIHHFVEYEEPLLEMSYGEKSAMEERMARYVSSLIEDGATLQVGLGRITNAVLRLLADKNDLGVHSEMITDAHLELIHQGIITGRRKTLHRGKVITSFCVGSRQLYDFVHNNPQVEFHPIDYVNDSRVISQNERMTAINSALEIDLTGQVCADSIGQRIYSGIGGYVDFMLGASSAPHGKTIIVLPSTSPDGKKSRIVSRLTDGAGVVISRSVVQYVVTEFGIASLHGKTIRERALALINIAHPKFRERLLEEAKQLRYVYQDQILPPVFEPLYPGQWETHQIFPENEKVFFRPIKPTDERALQEFFYSLPDQDIYYRFLSAMRVFPHRDTQAMCNIDYEQEMAIVGVIGEIGAETIIALGRYILDQKTNMAEVDFAVRAEWQRKGIGTFLLHYLSEIAKAKGIKGFTAYVLASNRKMLSVFHKVGYVVHSSLEDGIYEISFRFDEPSQVCLTESQESPSEESRDP</sequence>
<evidence type="ECO:0000313" key="5">
    <source>
        <dbReference type="Proteomes" id="UP000276223"/>
    </source>
</evidence>
<comment type="similarity">
    <text evidence="1">Belongs to the acetyl-CoA hydrolase/transferase family.</text>
</comment>
<keyword evidence="5" id="KW-1185">Reference proteome</keyword>
<keyword evidence="4" id="KW-0378">Hydrolase</keyword>
<dbReference type="InterPro" id="IPR000182">
    <property type="entry name" value="GNAT_dom"/>
</dbReference>
<dbReference type="Gene3D" id="3.40.1080.20">
    <property type="entry name" value="Acetyl-CoA hydrolase/transferase C-terminal domain"/>
    <property type="match status" value="1"/>
</dbReference>
<proteinExistence type="inferred from homology"/>
<dbReference type="GO" id="GO:0006083">
    <property type="term" value="P:acetate metabolic process"/>
    <property type="evidence" value="ECO:0007669"/>
    <property type="project" value="InterPro"/>
</dbReference>
<dbReference type="InterPro" id="IPR038460">
    <property type="entry name" value="AcetylCoA_hyd_C_sf"/>
</dbReference>
<dbReference type="Pfam" id="PF02550">
    <property type="entry name" value="AcetylCoA_hydro"/>
    <property type="match status" value="1"/>
</dbReference>
<dbReference type="InterPro" id="IPR003702">
    <property type="entry name" value="ActCoA_hydro_N"/>
</dbReference>
<dbReference type="Gene3D" id="3.40.1080.10">
    <property type="entry name" value="Glutaconate Coenzyme A-transferase"/>
    <property type="match status" value="1"/>
</dbReference>
<dbReference type="CDD" id="cd04301">
    <property type="entry name" value="NAT_SF"/>
    <property type="match status" value="1"/>
</dbReference>
<dbReference type="InterPro" id="IPR046433">
    <property type="entry name" value="ActCoA_hydro"/>
</dbReference>
<dbReference type="GO" id="GO:0008775">
    <property type="term" value="F:acetate CoA-transferase activity"/>
    <property type="evidence" value="ECO:0007669"/>
    <property type="project" value="InterPro"/>
</dbReference>
<dbReference type="OrthoDB" id="9801795at2"/>
<evidence type="ECO:0000313" key="4">
    <source>
        <dbReference type="EMBL" id="ROR03516.1"/>
    </source>
</evidence>
<evidence type="ECO:0000256" key="2">
    <source>
        <dbReference type="ARBA" id="ARBA00022679"/>
    </source>
</evidence>
<dbReference type="InterPro" id="IPR037171">
    <property type="entry name" value="NagB/RpiA_transferase-like"/>
</dbReference>
<organism evidence="4 5">
    <name type="scientific">Desulfosoma caldarium</name>
    <dbReference type="NCBI Taxonomy" id="610254"/>
    <lineage>
        <taxon>Bacteria</taxon>
        <taxon>Pseudomonadati</taxon>
        <taxon>Thermodesulfobacteriota</taxon>
        <taxon>Syntrophobacteria</taxon>
        <taxon>Syntrophobacterales</taxon>
        <taxon>Syntrophobacteraceae</taxon>
        <taxon>Desulfosoma</taxon>
    </lineage>
</organism>
<dbReference type="SUPFAM" id="SSF55729">
    <property type="entry name" value="Acyl-CoA N-acyltransferases (Nat)"/>
    <property type="match status" value="1"/>
</dbReference>
<reference evidence="4 5" key="1">
    <citation type="submission" date="2018-11" db="EMBL/GenBank/DDBJ databases">
        <title>Genomic Encyclopedia of Type Strains, Phase IV (KMG-IV): sequencing the most valuable type-strain genomes for metagenomic binning, comparative biology and taxonomic classification.</title>
        <authorList>
            <person name="Goeker M."/>
        </authorList>
    </citation>
    <scope>NUCLEOTIDE SEQUENCE [LARGE SCALE GENOMIC DNA]</scope>
    <source>
        <strain evidence="4 5">DSM 22027</strain>
    </source>
</reference>
<dbReference type="EMBL" id="RJVA01000001">
    <property type="protein sequence ID" value="ROR03516.1"/>
    <property type="molecule type" value="Genomic_DNA"/>
</dbReference>
<accession>A0A3N1VL42</accession>
<dbReference type="Gene3D" id="3.30.750.70">
    <property type="entry name" value="4-hydroxybutyrate coenzyme like domains"/>
    <property type="match status" value="1"/>
</dbReference>
<name>A0A3N1VL42_9BACT</name>
<comment type="caution">
    <text evidence="4">The sequence shown here is derived from an EMBL/GenBank/DDBJ whole genome shotgun (WGS) entry which is preliminary data.</text>
</comment>
<feature type="domain" description="N-acetyltransferase" evidence="3">
    <location>
        <begin position="467"/>
        <end position="622"/>
    </location>
</feature>
<dbReference type="PANTHER" id="PTHR21432">
    <property type="entry name" value="ACETYL-COA HYDROLASE-RELATED"/>
    <property type="match status" value="1"/>
</dbReference>
<dbReference type="SUPFAM" id="SSF100950">
    <property type="entry name" value="NagB/RpiA/CoA transferase-like"/>
    <property type="match status" value="2"/>
</dbReference>
<dbReference type="Proteomes" id="UP000276223">
    <property type="component" value="Unassembled WGS sequence"/>
</dbReference>
<dbReference type="InterPro" id="IPR026888">
    <property type="entry name" value="AcetylCoA_hyd_C"/>
</dbReference>
<evidence type="ECO:0000256" key="1">
    <source>
        <dbReference type="ARBA" id="ARBA00009632"/>
    </source>
</evidence>
<dbReference type="PROSITE" id="PS51186">
    <property type="entry name" value="GNAT"/>
    <property type="match status" value="1"/>
</dbReference>
<protein>
    <submittedName>
        <fullName evidence="4">Acyl-CoA hydrolase</fullName>
    </submittedName>
</protein>
<dbReference type="Gene3D" id="3.40.630.30">
    <property type="match status" value="1"/>
</dbReference>
<dbReference type="GO" id="GO:0016747">
    <property type="term" value="F:acyltransferase activity, transferring groups other than amino-acyl groups"/>
    <property type="evidence" value="ECO:0007669"/>
    <property type="project" value="InterPro"/>
</dbReference>
<dbReference type="Pfam" id="PF00583">
    <property type="entry name" value="Acetyltransf_1"/>
    <property type="match status" value="1"/>
</dbReference>
<dbReference type="AlphaFoldDB" id="A0A3N1VL42"/>
<dbReference type="RefSeq" id="WP_123288620.1">
    <property type="nucleotide sequence ID" value="NZ_RJVA01000001.1"/>
</dbReference>
<evidence type="ECO:0000259" key="3">
    <source>
        <dbReference type="PROSITE" id="PS51186"/>
    </source>
</evidence>
<dbReference type="PANTHER" id="PTHR21432:SF20">
    <property type="entry name" value="ACETYL-COA HYDROLASE"/>
    <property type="match status" value="1"/>
</dbReference>
<dbReference type="Pfam" id="PF13336">
    <property type="entry name" value="AcetylCoA_hyd_C"/>
    <property type="match status" value="1"/>
</dbReference>
<dbReference type="InterPro" id="IPR016181">
    <property type="entry name" value="Acyl_CoA_acyltransferase"/>
</dbReference>
<gene>
    <name evidence="4" type="ORF">EDC27_0050</name>
</gene>
<keyword evidence="2" id="KW-0808">Transferase</keyword>
<dbReference type="GO" id="GO:0016787">
    <property type="term" value="F:hydrolase activity"/>
    <property type="evidence" value="ECO:0007669"/>
    <property type="project" value="UniProtKB-KW"/>
</dbReference>